<reference evidence="1 2" key="1">
    <citation type="submission" date="2016-11" db="EMBL/GenBank/DDBJ databases">
        <authorList>
            <person name="Jaros S."/>
            <person name="Januszkiewicz K."/>
            <person name="Wedrychowicz H."/>
        </authorList>
    </citation>
    <scope>NUCLEOTIDE SEQUENCE [LARGE SCALE GENOMIC DNA]</scope>
    <source>
        <strain evidence="1">NCIMB 2154T</strain>
    </source>
</reference>
<evidence type="ECO:0000313" key="2">
    <source>
        <dbReference type="Proteomes" id="UP000231564"/>
    </source>
</evidence>
<dbReference type="GeneID" id="47721647"/>
<evidence type="ECO:0000313" key="1">
    <source>
        <dbReference type="EMBL" id="SFZ79955.1"/>
    </source>
</evidence>
<dbReference type="AlphaFoldDB" id="A0A2H1E5N9"/>
<name>A0A2H1E5N9_9FLAO</name>
<accession>A0A2H1E5N9</accession>
<dbReference type="KEGG" id="tmar:MARIT_0034"/>
<organism evidence="1 2">
    <name type="scientific">Tenacibaculum maritimum NCIMB 2154</name>
    <dbReference type="NCBI Taxonomy" id="1349785"/>
    <lineage>
        <taxon>Bacteria</taxon>
        <taxon>Pseudomonadati</taxon>
        <taxon>Bacteroidota</taxon>
        <taxon>Flavobacteriia</taxon>
        <taxon>Flavobacteriales</taxon>
        <taxon>Flavobacteriaceae</taxon>
        <taxon>Tenacibaculum</taxon>
    </lineage>
</organism>
<dbReference type="RefSeq" id="WP_100210461.1">
    <property type="nucleotide sequence ID" value="NZ_CP138495.1"/>
</dbReference>
<sequence length="396" mass="45535">MPYFIPLGIPDFKGKKDRDFIQVSYLIEGNDAVELTIQIRDGGKIIYQEKITDSSKLTKGEHRWKWNGFDSNGIYDSAVFTTAKDLNIYTIAIDNEENYSRKRVEFTAKYSEVKWVDVKINKSTKRIDVTLRVNLKDGGEIGTEKDCIQVGSSQYSSIKTVCPWEKIPEKDIKRYGKPPIKSRTKSFKDLEQLALEGLSYHWGRNKNHFIAKNVDINGELYEVFVNAINTTKKAMDDVDLIFNTNHKWMRSGNPGTVEDPISFVGNIVSREAICYNVGYIKYSDGWGYREEESITSGFGENLEFMDTSAHEIGHTILKAYGGTFYSYGHKGSVNTITQNKKSNAPKFPLEGEIDIMPYHKENKLGKWYRQSNYYKRRVAHKKDVLSLIWLTKLNLK</sequence>
<dbReference type="Proteomes" id="UP000231564">
    <property type="component" value="Chromosome MARIT"/>
</dbReference>
<dbReference type="OrthoDB" id="1324639at2"/>
<dbReference type="EMBL" id="LT634361">
    <property type="protein sequence ID" value="SFZ79955.1"/>
    <property type="molecule type" value="Genomic_DNA"/>
</dbReference>
<keyword evidence="2" id="KW-1185">Reference proteome</keyword>
<gene>
    <name evidence="1" type="ORF">MARIT_0034</name>
</gene>
<proteinExistence type="predicted"/>
<protein>
    <submittedName>
        <fullName evidence="1">Uncharacterized protein</fullName>
    </submittedName>
</protein>